<dbReference type="Proteomes" id="UP000604046">
    <property type="component" value="Unassembled WGS sequence"/>
</dbReference>
<sequence>MTFDIPSVVSLARVVVLAHLQASLSLRPEVVSHYQTELEPVYVVEEKHFEAWQWKDAECSSAYESFCDAVVTKDQCKEMAVVAGNGKPFGQYYVTANEGKKGKCYVSHANIFFDGGTKQWVPAIGQLCRCSGLHLLYSPQDLGPCATTVNSHGIWKNPNKEECEFYNYGYYYDDDKKMCLRAEEPWRM</sequence>
<gene>
    <name evidence="1" type="ORF">SNAT2548_LOCUS13576</name>
</gene>
<name>A0A812M7F6_9DINO</name>
<reference evidence="1" key="1">
    <citation type="submission" date="2021-02" db="EMBL/GenBank/DDBJ databases">
        <authorList>
            <person name="Dougan E. K."/>
            <person name="Rhodes N."/>
            <person name="Thang M."/>
            <person name="Chan C."/>
        </authorList>
    </citation>
    <scope>NUCLEOTIDE SEQUENCE</scope>
</reference>
<evidence type="ECO:0000313" key="2">
    <source>
        <dbReference type="Proteomes" id="UP000604046"/>
    </source>
</evidence>
<dbReference type="EMBL" id="CAJNDS010001446">
    <property type="protein sequence ID" value="CAE7260117.1"/>
    <property type="molecule type" value="Genomic_DNA"/>
</dbReference>
<evidence type="ECO:0000313" key="1">
    <source>
        <dbReference type="EMBL" id="CAE7260117.1"/>
    </source>
</evidence>
<keyword evidence="2" id="KW-1185">Reference proteome</keyword>
<organism evidence="1 2">
    <name type="scientific">Symbiodinium natans</name>
    <dbReference type="NCBI Taxonomy" id="878477"/>
    <lineage>
        <taxon>Eukaryota</taxon>
        <taxon>Sar</taxon>
        <taxon>Alveolata</taxon>
        <taxon>Dinophyceae</taxon>
        <taxon>Suessiales</taxon>
        <taxon>Symbiodiniaceae</taxon>
        <taxon>Symbiodinium</taxon>
    </lineage>
</organism>
<comment type="caution">
    <text evidence="1">The sequence shown here is derived from an EMBL/GenBank/DDBJ whole genome shotgun (WGS) entry which is preliminary data.</text>
</comment>
<protein>
    <submittedName>
        <fullName evidence="1">Uncharacterized protein</fullName>
    </submittedName>
</protein>
<accession>A0A812M7F6</accession>
<dbReference type="AlphaFoldDB" id="A0A812M7F6"/>
<proteinExistence type="predicted"/>